<dbReference type="OrthoDB" id="19020at2157"/>
<dbReference type="EMBL" id="FNBK01000007">
    <property type="protein sequence ID" value="SDF59803.1"/>
    <property type="molecule type" value="Genomic_DNA"/>
</dbReference>
<accession>A0A1G7MDJ1</accession>
<dbReference type="RefSeq" id="WP_092691975.1">
    <property type="nucleotide sequence ID" value="NZ_FNBK01000007.1"/>
</dbReference>
<gene>
    <name evidence="2" type="ORF">SAMN05216218_107229</name>
</gene>
<feature type="domain" description="GP-PDE" evidence="1">
    <location>
        <begin position="1"/>
        <end position="223"/>
    </location>
</feature>
<dbReference type="GO" id="GO:0008081">
    <property type="term" value="F:phosphoric diester hydrolase activity"/>
    <property type="evidence" value="ECO:0007669"/>
    <property type="project" value="InterPro"/>
</dbReference>
<proteinExistence type="predicted"/>
<dbReference type="AlphaFoldDB" id="A0A1G7MDJ1"/>
<keyword evidence="3" id="KW-1185">Reference proteome</keyword>
<dbReference type="PANTHER" id="PTHR46211:SF14">
    <property type="entry name" value="GLYCEROPHOSPHODIESTER PHOSPHODIESTERASE"/>
    <property type="match status" value="1"/>
</dbReference>
<protein>
    <submittedName>
        <fullName evidence="2">Glycerophosphoryl diester phosphodiesterase</fullName>
    </submittedName>
</protein>
<organism evidence="2 3">
    <name type="scientific">Halorientalis regularis</name>
    <dbReference type="NCBI Taxonomy" id="660518"/>
    <lineage>
        <taxon>Archaea</taxon>
        <taxon>Methanobacteriati</taxon>
        <taxon>Methanobacteriota</taxon>
        <taxon>Stenosarchaea group</taxon>
        <taxon>Halobacteria</taxon>
        <taxon>Halobacteriales</taxon>
        <taxon>Haloarculaceae</taxon>
        <taxon>Halorientalis</taxon>
    </lineage>
</organism>
<evidence type="ECO:0000313" key="3">
    <source>
        <dbReference type="Proteomes" id="UP000199076"/>
    </source>
</evidence>
<reference evidence="3" key="1">
    <citation type="submission" date="2016-10" db="EMBL/GenBank/DDBJ databases">
        <authorList>
            <person name="Varghese N."/>
            <person name="Submissions S."/>
        </authorList>
    </citation>
    <scope>NUCLEOTIDE SEQUENCE [LARGE SCALE GENOMIC DNA]</scope>
    <source>
        <strain evidence="3">IBRC-M 10760</strain>
    </source>
</reference>
<dbReference type="Pfam" id="PF03009">
    <property type="entry name" value="GDPD"/>
    <property type="match status" value="1"/>
</dbReference>
<evidence type="ECO:0000313" key="2">
    <source>
        <dbReference type="EMBL" id="SDF59803.1"/>
    </source>
</evidence>
<dbReference type="SUPFAM" id="SSF51695">
    <property type="entry name" value="PLC-like phosphodiesterases"/>
    <property type="match status" value="1"/>
</dbReference>
<dbReference type="STRING" id="660518.SAMN05216218_107229"/>
<dbReference type="CDD" id="cd08556">
    <property type="entry name" value="GDPD"/>
    <property type="match status" value="1"/>
</dbReference>
<sequence length="223" mass="23469">MRLVAHRGFDEQYSANTVAAIEGAVPHADMVELDIRRCASGELVVAHNALVDIGLDGVDQVDELTASELAALDAHDGEGIQTLGTVLDSIPADVGVNLELKDPEITDQALSMAESTPHEVIISSFDPEALRGVHPEGSTNVELAYVLGLTPNDDLAVARELDCAFVHPNAWLCLLTGVVADAHEAGLAVNAWTVDSSPGAWALTRRGVDGLIASSPHVTGWIE</sequence>
<dbReference type="Proteomes" id="UP000199076">
    <property type="component" value="Unassembled WGS sequence"/>
</dbReference>
<dbReference type="PANTHER" id="PTHR46211">
    <property type="entry name" value="GLYCEROPHOSPHORYL DIESTER PHOSPHODIESTERASE"/>
    <property type="match status" value="1"/>
</dbReference>
<evidence type="ECO:0000259" key="1">
    <source>
        <dbReference type="PROSITE" id="PS51704"/>
    </source>
</evidence>
<dbReference type="Gene3D" id="3.20.20.190">
    <property type="entry name" value="Phosphatidylinositol (PI) phosphodiesterase"/>
    <property type="match status" value="1"/>
</dbReference>
<dbReference type="InterPro" id="IPR017946">
    <property type="entry name" value="PLC-like_Pdiesterase_TIM-brl"/>
</dbReference>
<dbReference type="InterPro" id="IPR030395">
    <property type="entry name" value="GP_PDE_dom"/>
</dbReference>
<name>A0A1G7MDJ1_9EURY</name>
<dbReference type="PROSITE" id="PS51704">
    <property type="entry name" value="GP_PDE"/>
    <property type="match status" value="1"/>
</dbReference>
<dbReference type="GO" id="GO:0006629">
    <property type="term" value="P:lipid metabolic process"/>
    <property type="evidence" value="ECO:0007669"/>
    <property type="project" value="InterPro"/>
</dbReference>